<gene>
    <name evidence="2" type="ORF">FCC1311_043951</name>
</gene>
<dbReference type="GO" id="GO:0016874">
    <property type="term" value="F:ligase activity"/>
    <property type="evidence" value="ECO:0007669"/>
    <property type="project" value="UniProtKB-KW"/>
</dbReference>
<dbReference type="Pfam" id="PF00501">
    <property type="entry name" value="AMP-binding"/>
    <property type="match status" value="1"/>
</dbReference>
<dbReference type="Proteomes" id="UP000241890">
    <property type="component" value="Unassembled WGS sequence"/>
</dbReference>
<dbReference type="EMBL" id="BEYU01000053">
    <property type="protein sequence ID" value="GBG29151.1"/>
    <property type="molecule type" value="Genomic_DNA"/>
</dbReference>
<evidence type="ECO:0000259" key="1">
    <source>
        <dbReference type="Pfam" id="PF00501"/>
    </source>
</evidence>
<dbReference type="InterPro" id="IPR000873">
    <property type="entry name" value="AMP-dep_synth/lig_dom"/>
</dbReference>
<dbReference type="InterPro" id="IPR045851">
    <property type="entry name" value="AMP-bd_C_sf"/>
</dbReference>
<keyword evidence="3" id="KW-1185">Reference proteome</keyword>
<keyword evidence="2" id="KW-0436">Ligase</keyword>
<name>A0A2R5GLJ6_9STRA</name>
<sequence length="213" mass="22621">MLLYLGNSVLLLSREHATSGRVLYNAANEFPVTYTTGGPAHLVSIIDHAEAHANGKQLLGLRMIMASGAMTSKATQERIRAFYANASFYEVYGSTEAGIISILDPTDFKGNEGSVGIEPSGVSMVRFVDPVSGEPVAGTLQAPGPAAEADSDATAEAVSGGEIERSIRAHSEAHLAPHLVPDVVLPLSETSWAKLPKTATRKIMRSRLRLHSL</sequence>
<dbReference type="Gene3D" id="3.40.50.980">
    <property type="match status" value="1"/>
</dbReference>
<organism evidence="2 3">
    <name type="scientific">Hondaea fermentalgiana</name>
    <dbReference type="NCBI Taxonomy" id="2315210"/>
    <lineage>
        <taxon>Eukaryota</taxon>
        <taxon>Sar</taxon>
        <taxon>Stramenopiles</taxon>
        <taxon>Bigyra</taxon>
        <taxon>Labyrinthulomycetes</taxon>
        <taxon>Thraustochytrida</taxon>
        <taxon>Thraustochytriidae</taxon>
        <taxon>Hondaea</taxon>
    </lineage>
</organism>
<proteinExistence type="predicted"/>
<dbReference type="SUPFAM" id="SSF56801">
    <property type="entry name" value="Acetyl-CoA synthetase-like"/>
    <property type="match status" value="1"/>
</dbReference>
<dbReference type="AlphaFoldDB" id="A0A2R5GLJ6"/>
<reference evidence="2 3" key="1">
    <citation type="submission" date="2017-12" db="EMBL/GenBank/DDBJ databases">
        <title>Sequencing, de novo assembly and annotation of complete genome of a new Thraustochytrid species, strain FCC1311.</title>
        <authorList>
            <person name="Sedici K."/>
            <person name="Godart F."/>
            <person name="Aiese Cigliano R."/>
            <person name="Sanseverino W."/>
            <person name="Barakat M."/>
            <person name="Ortet P."/>
            <person name="Marechal E."/>
            <person name="Cagnac O."/>
            <person name="Amato A."/>
        </authorList>
    </citation>
    <scope>NUCLEOTIDE SEQUENCE [LARGE SCALE GENOMIC DNA]</scope>
</reference>
<protein>
    <submittedName>
        <fullName evidence="2">Acyl-CoA ligase azaF</fullName>
    </submittedName>
</protein>
<dbReference type="InParanoid" id="A0A2R5GLJ6"/>
<accession>A0A2R5GLJ6</accession>
<comment type="caution">
    <text evidence="2">The sequence shown here is derived from an EMBL/GenBank/DDBJ whole genome shotgun (WGS) entry which is preliminary data.</text>
</comment>
<evidence type="ECO:0000313" key="3">
    <source>
        <dbReference type="Proteomes" id="UP000241890"/>
    </source>
</evidence>
<dbReference type="Gene3D" id="3.30.300.30">
    <property type="match status" value="1"/>
</dbReference>
<evidence type="ECO:0000313" key="2">
    <source>
        <dbReference type="EMBL" id="GBG29151.1"/>
    </source>
</evidence>
<feature type="domain" description="AMP-dependent synthetase/ligase" evidence="1">
    <location>
        <begin position="2"/>
        <end position="137"/>
    </location>
</feature>